<evidence type="ECO:0000313" key="1">
    <source>
        <dbReference type="EMBL" id="BAY15708.1"/>
    </source>
</evidence>
<gene>
    <name evidence="1" type="ORF">NIES21_15270</name>
</gene>
<keyword evidence="2" id="KW-1185">Reference proteome</keyword>
<sequence length="153" mass="17370">MTYSHFIPTNPGVLIIPGEINESGFNTFGTTTIFKGTKFNDASFFDAKNEYQNHFGMNFKQDENNIYIAKVDLSDLTASNHNSAQSLVVALLNKWQSLKTESQVHNIDLKFWGGVVRDNIKTLTLEIFLYDYVSSDGIQITEYPNTNIDPNKY</sequence>
<dbReference type="Proteomes" id="UP000218287">
    <property type="component" value="Chromosome"/>
</dbReference>
<dbReference type="EMBL" id="AP018174">
    <property type="protein sequence ID" value="BAY15708.1"/>
    <property type="molecule type" value="Genomic_DNA"/>
</dbReference>
<accession>A0A1Z4GEF0</accession>
<protein>
    <submittedName>
        <fullName evidence="1">Uncharacterized protein</fullName>
    </submittedName>
</protein>
<organism evidence="1 2">
    <name type="scientific">Anabaenopsis circularis NIES-21</name>
    <dbReference type="NCBI Taxonomy" id="1085406"/>
    <lineage>
        <taxon>Bacteria</taxon>
        <taxon>Bacillati</taxon>
        <taxon>Cyanobacteriota</taxon>
        <taxon>Cyanophyceae</taxon>
        <taxon>Nostocales</taxon>
        <taxon>Nodulariaceae</taxon>
        <taxon>Anabaenopsis</taxon>
    </lineage>
</organism>
<reference evidence="1 2" key="1">
    <citation type="submission" date="2017-06" db="EMBL/GenBank/DDBJ databases">
        <title>Genome sequencing of cyanobaciteial culture collection at National Institute for Environmental Studies (NIES).</title>
        <authorList>
            <person name="Hirose Y."/>
            <person name="Shimura Y."/>
            <person name="Fujisawa T."/>
            <person name="Nakamura Y."/>
            <person name="Kawachi M."/>
        </authorList>
    </citation>
    <scope>NUCLEOTIDE SEQUENCE [LARGE SCALE GENOMIC DNA]</scope>
    <source>
        <strain evidence="1 2">NIES-21</strain>
    </source>
</reference>
<dbReference type="AlphaFoldDB" id="A0A1Z4GEF0"/>
<evidence type="ECO:0000313" key="2">
    <source>
        <dbReference type="Proteomes" id="UP000218287"/>
    </source>
</evidence>
<proteinExistence type="predicted"/>
<name>A0A1Z4GEF0_9CYAN</name>